<proteinExistence type="predicted"/>
<evidence type="ECO:0000313" key="2">
    <source>
        <dbReference type="EMBL" id="SDE77675.1"/>
    </source>
</evidence>
<keyword evidence="3" id="KW-1185">Reference proteome</keyword>
<evidence type="ECO:0000313" key="3">
    <source>
        <dbReference type="Proteomes" id="UP000182114"/>
    </source>
</evidence>
<dbReference type="EMBL" id="FNBD01000003">
    <property type="protein sequence ID" value="SDE77675.1"/>
    <property type="molecule type" value="Genomic_DNA"/>
</dbReference>
<feature type="transmembrane region" description="Helical" evidence="1">
    <location>
        <begin position="75"/>
        <end position="105"/>
    </location>
</feature>
<keyword evidence="1" id="KW-0472">Membrane</keyword>
<dbReference type="AlphaFoldDB" id="A0A1G7FPT7"/>
<dbReference type="Pfam" id="PF19992">
    <property type="entry name" value="DUF6427"/>
    <property type="match status" value="1"/>
</dbReference>
<feature type="transmembrane region" description="Helical" evidence="1">
    <location>
        <begin position="12"/>
        <end position="36"/>
    </location>
</feature>
<keyword evidence="1" id="KW-0812">Transmembrane</keyword>
<keyword evidence="1" id="KW-1133">Transmembrane helix</keyword>
<dbReference type="Proteomes" id="UP000182114">
    <property type="component" value="Unassembled WGS sequence"/>
</dbReference>
<dbReference type="eggNOG" id="ENOG502Z97G">
    <property type="taxonomic scope" value="Bacteria"/>
</dbReference>
<protein>
    <recommendedName>
        <fullName evidence="4">EpsG family protein</fullName>
    </recommendedName>
</protein>
<dbReference type="RefSeq" id="WP_074537925.1">
    <property type="nucleotide sequence ID" value="NZ_FNBD01000003.1"/>
</dbReference>
<feature type="transmembrane region" description="Helical" evidence="1">
    <location>
        <begin position="240"/>
        <end position="257"/>
    </location>
</feature>
<gene>
    <name evidence="2" type="ORF">SAMN04487992_103400</name>
</gene>
<evidence type="ECO:0008006" key="4">
    <source>
        <dbReference type="Google" id="ProtNLM"/>
    </source>
</evidence>
<feature type="transmembrane region" description="Helical" evidence="1">
    <location>
        <begin position="42"/>
        <end position="63"/>
    </location>
</feature>
<dbReference type="InterPro" id="IPR045625">
    <property type="entry name" value="DUF6427"/>
</dbReference>
<sequence>MISSIFGKTKPINYILILSFLFVFYWFTVFILYSIPYNSNTILLQIVALGVLLFDIFIINFIVKRNKITADHSYTILFFTLLILIFPETLLDNYSIICSFFLLIALRRLLSIKSLKAIKIKLFDASMWVAIASLFYDWAILFLILVYITIYLYNPKNIRNWIIPFIGVATVFLIASAVFILIDQPEYILNHYKFTVSTTSEYLLEWRHSLRLLTYIFAILFLIVLMFIKLSSCGQGRINTMRLINIFFLIGITITLLNSNHEISPILMTFFPATVFMSNYIETIKKPNIKEIALIASIIIPFIILLIRFI</sequence>
<name>A0A1G7FPT7_9FLAO</name>
<feature type="transmembrane region" description="Helical" evidence="1">
    <location>
        <begin position="162"/>
        <end position="182"/>
    </location>
</feature>
<accession>A0A1G7FPT7</accession>
<organism evidence="2 3">
    <name type="scientific">Cellulophaga baltica</name>
    <dbReference type="NCBI Taxonomy" id="76594"/>
    <lineage>
        <taxon>Bacteria</taxon>
        <taxon>Pseudomonadati</taxon>
        <taxon>Bacteroidota</taxon>
        <taxon>Flavobacteriia</taxon>
        <taxon>Flavobacteriales</taxon>
        <taxon>Flavobacteriaceae</taxon>
        <taxon>Cellulophaga</taxon>
    </lineage>
</organism>
<feature type="transmembrane region" description="Helical" evidence="1">
    <location>
        <begin position="125"/>
        <end position="150"/>
    </location>
</feature>
<reference evidence="3" key="1">
    <citation type="submission" date="2016-10" db="EMBL/GenBank/DDBJ databases">
        <authorList>
            <person name="Varghese N."/>
            <person name="Submissions S."/>
        </authorList>
    </citation>
    <scope>NUCLEOTIDE SEQUENCE [LARGE SCALE GENOMIC DNA]</scope>
    <source>
        <strain evidence="3">DSM 24729</strain>
    </source>
</reference>
<feature type="transmembrane region" description="Helical" evidence="1">
    <location>
        <begin position="212"/>
        <end position="228"/>
    </location>
</feature>
<evidence type="ECO:0000256" key="1">
    <source>
        <dbReference type="SAM" id="Phobius"/>
    </source>
</evidence>
<feature type="transmembrane region" description="Helical" evidence="1">
    <location>
        <begin position="292"/>
        <end position="309"/>
    </location>
</feature>